<dbReference type="AlphaFoldDB" id="A0A5C1AC34"/>
<dbReference type="PANTHER" id="PTHR47199">
    <property type="entry name" value="PHOTOSYSTEM II STABILITY/ASSEMBLY FACTOR HCF136, CHLOROPLASTIC"/>
    <property type="match status" value="1"/>
</dbReference>
<protein>
    <submittedName>
        <fullName evidence="6">Carbohydrate-binding module-containing protein</fullName>
    </submittedName>
</protein>
<keyword evidence="7" id="KW-1185">Reference proteome</keyword>
<evidence type="ECO:0000259" key="5">
    <source>
        <dbReference type="Pfam" id="PF14870"/>
    </source>
</evidence>
<dbReference type="KEGG" id="lrs:PX52LOC_02678"/>
<evidence type="ECO:0000259" key="4">
    <source>
        <dbReference type="Pfam" id="PF06452"/>
    </source>
</evidence>
<keyword evidence="1" id="KW-0602">Photosynthesis</keyword>
<evidence type="ECO:0000256" key="3">
    <source>
        <dbReference type="SAM" id="SignalP"/>
    </source>
</evidence>
<dbReference type="EMBL" id="CP042425">
    <property type="protein sequence ID" value="QEL15743.1"/>
    <property type="molecule type" value="Genomic_DNA"/>
</dbReference>
<evidence type="ECO:0000256" key="2">
    <source>
        <dbReference type="ARBA" id="ARBA00023276"/>
    </source>
</evidence>
<reference evidence="7" key="1">
    <citation type="submission" date="2019-08" db="EMBL/GenBank/DDBJ databases">
        <title>Limnoglobus roseus gen. nov., sp. nov., a novel freshwater planctomycete with a giant genome from the family Gemmataceae.</title>
        <authorList>
            <person name="Kulichevskaya I.S."/>
            <person name="Naumoff D.G."/>
            <person name="Miroshnikov K."/>
            <person name="Ivanova A."/>
            <person name="Philippov D.A."/>
            <person name="Hakobyan A."/>
            <person name="Rijpstra I.C."/>
            <person name="Sinninghe Damste J.S."/>
            <person name="Liesack W."/>
            <person name="Dedysh S.N."/>
        </authorList>
    </citation>
    <scope>NUCLEOTIDE SEQUENCE [LARGE SCALE GENOMIC DNA]</scope>
    <source>
        <strain evidence="7">PX52</strain>
    </source>
</reference>
<feature type="domain" description="Photosynthesis system II assembly factor Ycf48/Hcf136-like" evidence="5">
    <location>
        <begin position="222"/>
        <end position="333"/>
    </location>
</feature>
<feature type="signal peptide" evidence="3">
    <location>
        <begin position="1"/>
        <end position="20"/>
    </location>
</feature>
<evidence type="ECO:0000313" key="6">
    <source>
        <dbReference type="EMBL" id="QEL15743.1"/>
    </source>
</evidence>
<organism evidence="6 7">
    <name type="scientific">Limnoglobus roseus</name>
    <dbReference type="NCBI Taxonomy" id="2598579"/>
    <lineage>
        <taxon>Bacteria</taxon>
        <taxon>Pseudomonadati</taxon>
        <taxon>Planctomycetota</taxon>
        <taxon>Planctomycetia</taxon>
        <taxon>Gemmatales</taxon>
        <taxon>Gemmataceae</taxon>
        <taxon>Limnoglobus</taxon>
    </lineage>
</organism>
<evidence type="ECO:0000256" key="1">
    <source>
        <dbReference type="ARBA" id="ARBA00022531"/>
    </source>
</evidence>
<dbReference type="RefSeq" id="WP_149110525.1">
    <property type="nucleotide sequence ID" value="NZ_CP042425.1"/>
</dbReference>
<feature type="domain" description="Carbohydrate-binding" evidence="4">
    <location>
        <begin position="849"/>
        <end position="982"/>
    </location>
</feature>
<evidence type="ECO:0000313" key="7">
    <source>
        <dbReference type="Proteomes" id="UP000324974"/>
    </source>
</evidence>
<dbReference type="GO" id="GO:0030246">
    <property type="term" value="F:carbohydrate binding"/>
    <property type="evidence" value="ECO:0007669"/>
    <property type="project" value="InterPro"/>
</dbReference>
<dbReference type="SUPFAM" id="SSF110296">
    <property type="entry name" value="Oligoxyloglucan reducing end-specific cellobiohydrolase"/>
    <property type="match status" value="2"/>
</dbReference>
<dbReference type="Gene3D" id="2.130.10.10">
    <property type="entry name" value="YVTN repeat-like/Quinoprotein amine dehydrogenase"/>
    <property type="match status" value="2"/>
</dbReference>
<dbReference type="InterPro" id="IPR024078">
    <property type="entry name" value="LmbE-like_dom_sf"/>
</dbReference>
<dbReference type="PANTHER" id="PTHR47199:SF2">
    <property type="entry name" value="PHOTOSYSTEM II STABILITY_ASSEMBLY FACTOR HCF136, CHLOROPLASTIC"/>
    <property type="match status" value="1"/>
</dbReference>
<proteinExistence type="predicted"/>
<dbReference type="Gene3D" id="3.40.50.10320">
    <property type="entry name" value="LmbE-like"/>
    <property type="match status" value="1"/>
</dbReference>
<gene>
    <name evidence="6" type="primary">hcf136</name>
    <name evidence="6" type="ORF">PX52LOC_02678</name>
</gene>
<dbReference type="InterPro" id="IPR028203">
    <property type="entry name" value="PSII_CF48-like_dom"/>
</dbReference>
<dbReference type="GO" id="GO:0004553">
    <property type="term" value="F:hydrolase activity, hydrolyzing O-glycosyl compounds"/>
    <property type="evidence" value="ECO:0007669"/>
    <property type="project" value="InterPro"/>
</dbReference>
<dbReference type="SUPFAM" id="SSF49344">
    <property type="entry name" value="CBD9-like"/>
    <property type="match status" value="1"/>
</dbReference>
<dbReference type="Pfam" id="PF14870">
    <property type="entry name" value="PSII_BNR"/>
    <property type="match status" value="1"/>
</dbReference>
<dbReference type="GO" id="GO:0016052">
    <property type="term" value="P:carbohydrate catabolic process"/>
    <property type="evidence" value="ECO:0007669"/>
    <property type="project" value="InterPro"/>
</dbReference>
<dbReference type="OrthoDB" id="226401at2"/>
<dbReference type="GO" id="GO:0015979">
    <property type="term" value="P:photosynthesis"/>
    <property type="evidence" value="ECO:0007669"/>
    <property type="project" value="UniProtKB-KW"/>
</dbReference>
<sequence>MFRIPLTLTLLLAFTLLAQSAPPPSFDDAALRAVQFVDDREGWAAGDDGVIWHSIDGGQAWERQKSGTRATLTGIHFLTPYSGFVSGRTELPGDLGSSGVLLATTDGGITWSEISNGLLPGLNVVRFFDEKNGLVAGDSCGAYPGGAFTTTDGGKSWLPVVGPLSGSWLAADCTDTKIGKLPMLVGAGRNKAVTISNGELVNAGISLPDGRSYRAVKSNGKATFVVGDGGLLFINRDYPTGPWIPNPELPLPAEARAVCDFDTISVVGDKVWLAGRPGSVVLHSPDNGTTWSVQSTDSHVPLHSIQMLNATTGWAVGELGTILKTTNGGQKWNHVRGKLQAAVLTAHASPKSVPLTMFPVVGAAEGYLTATVAFTSADAATADPKRAADPFRLSTAIRLAGGASAETLWAFPLPGHCDGLPADGLRTYWDRLHDGKAAEQLVRQMTLAIRMWRPEVIVTDSVMPNAPPAEQLILATAQEAFKRAAEPTAFPEQITTLGLKPHAVKKLCGTAVGAEGYIKIDPKAFRFEIADTAEAMASQSVQMIRANCEPSFRIVSHRLDRLQLPNDSVLKEKPPIQLMDGCALAQGGMARRVDPKQIWSFTPTYLGEREAANKARTAMAMKFMAPHDHGGPAQLWRTLEQDLAGIPGADAAEVTAQLMRSYHDDTLTRELAHNAVNHYPTMPATLPAYRWLANYHASTETLRRIELGQMASLRPTEFYEMKGDIQQAGHTDGAAAERAKFRTSEARRDWFSTGPNLEGKLFAVNPLLSREPAQQLAFNAARLQMGLTADAEKTMAAYYRAVVGRPVTPGANPWFDATAAELYLMNRNLMPTCPKPMAACQKIAERPILDGKLDDGVWKGTTELPLAEGTKELAATHGTTARMAFDDEYLYLGVTCRHPQGEQVPLAEARKHDDDVTPHDRVELLLDLDRDYATYYRLRIDHRGCTADDCWGDASWNPQWFVAVNPTATGWTAEVAIPLSELTGNRPRHQTVWAANLTRIVPGRGVLSWSGPADATPRPEGMGLLEFRTK</sequence>
<dbReference type="GO" id="GO:0009523">
    <property type="term" value="C:photosystem II"/>
    <property type="evidence" value="ECO:0007669"/>
    <property type="project" value="UniProtKB-KW"/>
</dbReference>
<accession>A0A5C1AC34</accession>
<dbReference type="Pfam" id="PF06452">
    <property type="entry name" value="CBM9_1"/>
    <property type="match status" value="1"/>
</dbReference>
<dbReference type="InterPro" id="IPR010502">
    <property type="entry name" value="Carb-bd_dom_fam9"/>
</dbReference>
<dbReference type="Gene3D" id="2.60.40.1190">
    <property type="match status" value="1"/>
</dbReference>
<dbReference type="Proteomes" id="UP000324974">
    <property type="component" value="Chromosome"/>
</dbReference>
<name>A0A5C1AC34_9BACT</name>
<keyword evidence="3" id="KW-0732">Signal</keyword>
<feature type="chain" id="PRO_5022839158" evidence="3">
    <location>
        <begin position="21"/>
        <end position="1030"/>
    </location>
</feature>
<keyword evidence="2" id="KW-0604">Photosystem II</keyword>
<dbReference type="InterPro" id="IPR015943">
    <property type="entry name" value="WD40/YVTN_repeat-like_dom_sf"/>
</dbReference>